<evidence type="ECO:0000313" key="9">
    <source>
        <dbReference type="Proteomes" id="UP000054279"/>
    </source>
</evidence>
<feature type="compositionally biased region" description="Polar residues" evidence="6">
    <location>
        <begin position="118"/>
        <end position="138"/>
    </location>
</feature>
<dbReference type="EMBL" id="KN837141">
    <property type="protein sequence ID" value="KIJ40798.1"/>
    <property type="molecule type" value="Genomic_DNA"/>
</dbReference>
<dbReference type="GO" id="GO:0004553">
    <property type="term" value="F:hydrolase activity, hydrolyzing O-glycosyl compounds"/>
    <property type="evidence" value="ECO:0007669"/>
    <property type="project" value="InterPro"/>
</dbReference>
<dbReference type="GO" id="GO:0005975">
    <property type="term" value="P:carbohydrate metabolic process"/>
    <property type="evidence" value="ECO:0007669"/>
    <property type="project" value="InterPro"/>
</dbReference>
<protein>
    <submittedName>
        <fullName evidence="8">Glycoside hydrolase family 43 protein</fullName>
    </submittedName>
</protein>
<accession>A0A0C9UCH7</accession>
<feature type="site" description="Important for catalytic activity, responsible for pKa modulation of the active site Glu and correct orientation of both the proton donor and substrate" evidence="4">
    <location>
        <position position="150"/>
    </location>
</feature>
<evidence type="ECO:0000313" key="8">
    <source>
        <dbReference type="EMBL" id="KIJ40798.1"/>
    </source>
</evidence>
<name>A0A0C9UCH7_SPHS4</name>
<dbReference type="PANTHER" id="PTHR42812:SF5">
    <property type="entry name" value="ENDO-ARABINASE"/>
    <property type="match status" value="1"/>
</dbReference>
<evidence type="ECO:0000256" key="7">
    <source>
        <dbReference type="SAM" id="SignalP"/>
    </source>
</evidence>
<proteinExistence type="inferred from homology"/>
<dbReference type="Proteomes" id="UP000054279">
    <property type="component" value="Unassembled WGS sequence"/>
</dbReference>
<dbReference type="HOGENOM" id="CLU_009397_8_0_1"/>
<feature type="signal peptide" evidence="7">
    <location>
        <begin position="1"/>
        <end position="19"/>
    </location>
</feature>
<dbReference type="SUPFAM" id="SSF75005">
    <property type="entry name" value="Arabinanase/levansucrase/invertase"/>
    <property type="match status" value="1"/>
</dbReference>
<dbReference type="Pfam" id="PF04616">
    <property type="entry name" value="Glyco_hydro_43"/>
    <property type="match status" value="1"/>
</dbReference>
<dbReference type="InterPro" id="IPR051795">
    <property type="entry name" value="Glycosyl_Hydrlase_43"/>
</dbReference>
<keyword evidence="3 5" id="KW-0326">Glycosidase</keyword>
<dbReference type="CDD" id="cd08999">
    <property type="entry name" value="GH43_ABN-like"/>
    <property type="match status" value="1"/>
</dbReference>
<dbReference type="InterPro" id="IPR006710">
    <property type="entry name" value="Glyco_hydro_43"/>
</dbReference>
<keyword evidence="7" id="KW-0732">Signal</keyword>
<keyword evidence="9" id="KW-1185">Reference proteome</keyword>
<reference evidence="8 9" key="1">
    <citation type="submission" date="2014-06" db="EMBL/GenBank/DDBJ databases">
        <title>Evolutionary Origins and Diversification of the Mycorrhizal Mutualists.</title>
        <authorList>
            <consortium name="DOE Joint Genome Institute"/>
            <consortium name="Mycorrhizal Genomics Consortium"/>
            <person name="Kohler A."/>
            <person name="Kuo A."/>
            <person name="Nagy L.G."/>
            <person name="Floudas D."/>
            <person name="Copeland A."/>
            <person name="Barry K.W."/>
            <person name="Cichocki N."/>
            <person name="Veneault-Fourrey C."/>
            <person name="LaButti K."/>
            <person name="Lindquist E.A."/>
            <person name="Lipzen A."/>
            <person name="Lundell T."/>
            <person name="Morin E."/>
            <person name="Murat C."/>
            <person name="Riley R."/>
            <person name="Ohm R."/>
            <person name="Sun H."/>
            <person name="Tunlid A."/>
            <person name="Henrissat B."/>
            <person name="Grigoriev I.V."/>
            <person name="Hibbett D.S."/>
            <person name="Martin F."/>
        </authorList>
    </citation>
    <scope>NUCLEOTIDE SEQUENCE [LARGE SCALE GENOMIC DNA]</scope>
    <source>
        <strain evidence="8 9">SS14</strain>
    </source>
</reference>
<evidence type="ECO:0000256" key="2">
    <source>
        <dbReference type="ARBA" id="ARBA00022801"/>
    </source>
</evidence>
<keyword evidence="2 5" id="KW-0378">Hydrolase</keyword>
<evidence type="ECO:0000256" key="4">
    <source>
        <dbReference type="PIRSR" id="PIRSR606710-2"/>
    </source>
</evidence>
<evidence type="ECO:0000256" key="5">
    <source>
        <dbReference type="RuleBase" id="RU361187"/>
    </source>
</evidence>
<dbReference type="OrthoDB" id="3879658at2759"/>
<feature type="region of interest" description="Disordered" evidence="6">
    <location>
        <begin position="118"/>
        <end position="144"/>
    </location>
</feature>
<organism evidence="8 9">
    <name type="scientific">Sphaerobolus stellatus (strain SS14)</name>
    <dbReference type="NCBI Taxonomy" id="990650"/>
    <lineage>
        <taxon>Eukaryota</taxon>
        <taxon>Fungi</taxon>
        <taxon>Dikarya</taxon>
        <taxon>Basidiomycota</taxon>
        <taxon>Agaricomycotina</taxon>
        <taxon>Agaricomycetes</taxon>
        <taxon>Phallomycetidae</taxon>
        <taxon>Geastrales</taxon>
        <taxon>Sphaerobolaceae</taxon>
        <taxon>Sphaerobolus</taxon>
    </lineage>
</organism>
<evidence type="ECO:0000256" key="6">
    <source>
        <dbReference type="SAM" id="MobiDB-lite"/>
    </source>
</evidence>
<feature type="chain" id="PRO_5002214243" evidence="7">
    <location>
        <begin position="20"/>
        <end position="351"/>
    </location>
</feature>
<dbReference type="Gene3D" id="2.115.10.20">
    <property type="entry name" value="Glycosyl hydrolase domain, family 43"/>
    <property type="match status" value="1"/>
</dbReference>
<gene>
    <name evidence="8" type="ORF">M422DRAFT_60549</name>
</gene>
<comment type="similarity">
    <text evidence="1 5">Belongs to the glycosyl hydrolase 43 family.</text>
</comment>
<dbReference type="PANTHER" id="PTHR42812">
    <property type="entry name" value="BETA-XYLOSIDASE"/>
    <property type="match status" value="1"/>
</dbReference>
<dbReference type="AlphaFoldDB" id="A0A0C9UCH7"/>
<evidence type="ECO:0000256" key="3">
    <source>
        <dbReference type="ARBA" id="ARBA00023295"/>
    </source>
</evidence>
<sequence length="351" mass="37335">MSFLLSIFHLSLFFSLCKGSGYDPVISSDFPDPSILRIGGKRYALLPQLTFGRNYPLSLIIRRGFPDDQTWTLTNIDALPVLGSWATSGKTWAPDVLQRSDGTFVMYYTAPNASSISHRVGTATSTSPTGPYTPQSTPLACADSGGGALDPAGFQGEDGMHWVVYKVDGNALGGGGPCGNDDGSHSTPIHLQRLADDAVTPVGDPVTILDRSEADGPAIQGPSLIKRNGLYVLSFSSNCVNTLLFDTSYATATSISGPYTKAAIPLLVTGQFGLTAPGGADLALDGNSMVFHGNVGSGRGMYTAQLSWNGNVATVQPRKQHFLEVVMYPPQKLDRQGNRKMEAILQKVRNS</sequence>
<dbReference type="InterPro" id="IPR023296">
    <property type="entry name" value="Glyco_hydro_beta-prop_sf"/>
</dbReference>
<evidence type="ECO:0000256" key="1">
    <source>
        <dbReference type="ARBA" id="ARBA00009865"/>
    </source>
</evidence>